<accession>A0A370CJM1</accession>
<organism evidence="2 3">
    <name type="scientific">Candidatus Aquirickettsiella gammari</name>
    <dbReference type="NCBI Taxonomy" id="2016198"/>
    <lineage>
        <taxon>Bacteria</taxon>
        <taxon>Pseudomonadati</taxon>
        <taxon>Pseudomonadota</taxon>
        <taxon>Gammaproteobacteria</taxon>
        <taxon>Legionellales</taxon>
        <taxon>Coxiellaceae</taxon>
        <taxon>Candidatus Aquirickettsiella</taxon>
    </lineage>
</organism>
<gene>
    <name evidence="2" type="ORF">CFE62_003820</name>
</gene>
<feature type="transmembrane region" description="Helical" evidence="1">
    <location>
        <begin position="12"/>
        <end position="38"/>
    </location>
</feature>
<protein>
    <submittedName>
        <fullName evidence="2">Uncharacterized protein</fullName>
    </submittedName>
</protein>
<comment type="caution">
    <text evidence="2">The sequence shown here is derived from an EMBL/GenBank/DDBJ whole genome shotgun (WGS) entry which is preliminary data.</text>
</comment>
<keyword evidence="3" id="KW-1185">Reference proteome</keyword>
<dbReference type="Proteomes" id="UP000226429">
    <property type="component" value="Unassembled WGS sequence"/>
</dbReference>
<evidence type="ECO:0000256" key="1">
    <source>
        <dbReference type="SAM" id="Phobius"/>
    </source>
</evidence>
<name>A0A370CJM1_9COXI</name>
<evidence type="ECO:0000313" key="3">
    <source>
        <dbReference type="Proteomes" id="UP000226429"/>
    </source>
</evidence>
<proteinExistence type="predicted"/>
<feature type="transmembrane region" description="Helical" evidence="1">
    <location>
        <begin position="58"/>
        <end position="76"/>
    </location>
</feature>
<keyword evidence="1" id="KW-0472">Membrane</keyword>
<evidence type="ECO:0000313" key="2">
    <source>
        <dbReference type="EMBL" id="RDH40496.1"/>
    </source>
</evidence>
<dbReference type="AlphaFoldDB" id="A0A370CJM1"/>
<reference evidence="2 3" key="2">
    <citation type="journal article" date="2018" name="J. Invertebr. Pathol.">
        <title>'Candidatus Aquirickettsiella gammari' (Gammaproteobacteria: Legionellales: Coxiellaceae): A bacterial pathogen of the freshwater crustacean Gammarus fossarum (Malacostraca: Amphipoda).</title>
        <authorList>
            <person name="Bojko J."/>
            <person name="Dunn A.M."/>
            <person name="Stebbing P.D."/>
            <person name="van Aerle R."/>
            <person name="Bacela-Spychalska K."/>
            <person name="Bean T.P."/>
            <person name="Urrutia A."/>
            <person name="Stentiford G.D."/>
        </authorList>
    </citation>
    <scope>NUCLEOTIDE SEQUENCE [LARGE SCALE GENOMIC DNA]</scope>
    <source>
        <strain evidence="2">RA15029</strain>
    </source>
</reference>
<keyword evidence="1" id="KW-0812">Transmembrane</keyword>
<reference evidence="2 3" key="1">
    <citation type="journal article" date="2017" name="Int. J. Syst. Evol. Microbiol.">
        <title>Aquarickettsiella crustaci n. gen. n. sp. (Gammaproteobacteria: Legionellales: Coxiellaceae); a bacterial pathogen of the freshwater crustacean: Gammarus fossarum (Malacostraca: Amphipoda).</title>
        <authorList>
            <person name="Bojko J."/>
            <person name="Dunn A.M."/>
            <person name="Stebbing P.D."/>
            <person name="Van Aerle R."/>
            <person name="Bacela-Spychalska K."/>
            <person name="Bean T.P."/>
            <person name="Stentiford G.D."/>
        </authorList>
    </citation>
    <scope>NUCLEOTIDE SEQUENCE [LARGE SCALE GENOMIC DNA]</scope>
    <source>
        <strain evidence="2">RA15029</strain>
    </source>
</reference>
<sequence>MPGKLAVFSKKVNHLLLNSVLIGSYYISGFGTILNNIYFTVNFIECVLANIIDDWLNVYLIISFYLIILICKNVMVQEQL</sequence>
<keyword evidence="1" id="KW-1133">Transmembrane helix</keyword>
<dbReference type="EMBL" id="NMOS02000008">
    <property type="protein sequence ID" value="RDH40496.1"/>
    <property type="molecule type" value="Genomic_DNA"/>
</dbReference>